<evidence type="ECO:0000313" key="3">
    <source>
        <dbReference type="EMBL" id="AWO74136.1"/>
    </source>
</evidence>
<evidence type="ECO:0000256" key="1">
    <source>
        <dbReference type="PROSITE-ProRule" id="PRU00285"/>
    </source>
</evidence>
<dbReference type="AlphaFoldDB" id="A0A1C3D538"/>
<dbReference type="InterPro" id="IPR008978">
    <property type="entry name" value="HSP20-like_chaperone"/>
</dbReference>
<dbReference type="Gene3D" id="2.60.40.790">
    <property type="match status" value="1"/>
</dbReference>
<proteinExistence type="inferred from homology"/>
<comment type="similarity">
    <text evidence="1 2">Belongs to the small heat shock protein (HSP20) family.</text>
</comment>
<dbReference type="GeneID" id="32062257"/>
<dbReference type="InterPro" id="IPR002068">
    <property type="entry name" value="A-crystallin/Hsp20_dom"/>
</dbReference>
<gene>
    <name evidence="3" type="ORF">C1N76_05950</name>
</gene>
<dbReference type="KEGG" id="gtk:GT3570_01405"/>
<dbReference type="Proteomes" id="UP000246996">
    <property type="component" value="Chromosome"/>
</dbReference>
<sequence length="149" mass="17300">MTNENPFMPFSDWTKHWQQFFQNDFWGSIQPLLPSSNSNKPSSGMNIYKKDNELLVVISLPGLEKIEDAEVYVSYKTLEVKATINLNFKGFELVEEGLFQGQFQKTIPLPFAVKEDRIEATYHNGLLFIHLHRLIPDEPKKKIVIKKSE</sequence>
<evidence type="ECO:0000313" key="4">
    <source>
        <dbReference type="Proteomes" id="UP000246996"/>
    </source>
</evidence>
<name>A0A1C3D538_GEOTH</name>
<protein>
    <submittedName>
        <fullName evidence="3">Hsp20/alpha crystallin family protein</fullName>
    </submittedName>
</protein>
<dbReference type="SUPFAM" id="SSF49764">
    <property type="entry name" value="HSP20-like chaperones"/>
    <property type="match status" value="1"/>
</dbReference>
<accession>A0A1C3D538</accession>
<dbReference type="Pfam" id="PF00011">
    <property type="entry name" value="HSP20"/>
    <property type="match status" value="1"/>
</dbReference>
<dbReference type="CDD" id="cd06464">
    <property type="entry name" value="ACD_sHsps-like"/>
    <property type="match status" value="1"/>
</dbReference>
<evidence type="ECO:0000256" key="2">
    <source>
        <dbReference type="RuleBase" id="RU003616"/>
    </source>
</evidence>
<dbReference type="EMBL" id="CP027303">
    <property type="protein sequence ID" value="AWO74136.1"/>
    <property type="molecule type" value="Genomic_DNA"/>
</dbReference>
<reference evidence="4" key="1">
    <citation type="submission" date="2018-02" db="EMBL/GenBank/DDBJ databases">
        <title>The complete genome of bacterial strain SGAirxxxx.</title>
        <authorList>
            <person name="Schuster S.C."/>
        </authorList>
    </citation>
    <scope>NUCLEOTIDE SEQUENCE [LARGE SCALE GENOMIC DNA]</scope>
    <source>
        <strain evidence="4">SGAir0734</strain>
    </source>
</reference>
<organism evidence="3 4">
    <name type="scientific">Geobacillus thermoleovorans</name>
    <name type="common">Bacillus thermoleovorans</name>
    <dbReference type="NCBI Taxonomy" id="33941"/>
    <lineage>
        <taxon>Bacteria</taxon>
        <taxon>Bacillati</taxon>
        <taxon>Bacillota</taxon>
        <taxon>Bacilli</taxon>
        <taxon>Bacillales</taxon>
        <taxon>Anoxybacillaceae</taxon>
        <taxon>Geobacillus</taxon>
        <taxon>Geobacillus thermoleovorans group</taxon>
    </lineage>
</organism>
<dbReference type="RefSeq" id="WP_011229765.1">
    <property type="nucleotide sequence ID" value="NZ_CP014335.1"/>
</dbReference>
<dbReference type="PROSITE" id="PS01031">
    <property type="entry name" value="SHSP"/>
    <property type="match status" value="1"/>
</dbReference>